<keyword evidence="3" id="KW-0732">Signal</keyword>
<keyword evidence="5" id="KW-1185">Reference proteome</keyword>
<feature type="compositionally biased region" description="Gly residues" evidence="1">
    <location>
        <begin position="170"/>
        <end position="181"/>
    </location>
</feature>
<keyword evidence="2" id="KW-0472">Membrane</keyword>
<evidence type="ECO:0000256" key="3">
    <source>
        <dbReference type="SAM" id="SignalP"/>
    </source>
</evidence>
<keyword evidence="2" id="KW-1133">Transmembrane helix</keyword>
<evidence type="ECO:0000313" key="4">
    <source>
        <dbReference type="EMBL" id="MFM9610979.1"/>
    </source>
</evidence>
<feature type="region of interest" description="Disordered" evidence="1">
    <location>
        <begin position="156"/>
        <end position="181"/>
    </location>
</feature>
<evidence type="ECO:0000256" key="1">
    <source>
        <dbReference type="SAM" id="MobiDB-lite"/>
    </source>
</evidence>
<keyword evidence="2" id="KW-0812">Transmembrane</keyword>
<evidence type="ECO:0008006" key="6">
    <source>
        <dbReference type="Google" id="ProtNLM"/>
    </source>
</evidence>
<sequence length="299" mass="30211">MRPCLSHARRLAGAALAPALLGPALLSTPAAALASAAPAALPVAPAPAAPATLRVAPAPLPAYAVEAPACASPDARNFPLAARLRGGPESYESGGGYGVWYLDLVNSTGRDCAGVHPVVVLVDGRRELKAGQLHLEFYDGERPRAVRFEETDADELVGPFGEGDADGGGEDSGAGEEGAAGSGFAGFSVPAHRTLTVKLRLSFTADAVANDVTAHAAVVQRRGDDGEWVGQSGAYRFTVEGTTGSSSTSTPQGTGARTEEGRELAGTGAGPVVVGAAVFAGGLVAAGAGFVVVRRRRYR</sequence>
<feature type="signal peptide" evidence="3">
    <location>
        <begin position="1"/>
        <end position="34"/>
    </location>
</feature>
<accession>A0ABW9HSA1</accession>
<protein>
    <recommendedName>
        <fullName evidence="6">Gram-positive cocci surface proteins LPxTG domain-containing protein</fullName>
    </recommendedName>
</protein>
<proteinExistence type="predicted"/>
<name>A0ABW9HSA1_9ACTN</name>
<feature type="region of interest" description="Disordered" evidence="1">
    <location>
        <begin position="239"/>
        <end position="264"/>
    </location>
</feature>
<evidence type="ECO:0000256" key="2">
    <source>
        <dbReference type="SAM" id="Phobius"/>
    </source>
</evidence>
<dbReference type="Proteomes" id="UP001631957">
    <property type="component" value="Unassembled WGS sequence"/>
</dbReference>
<feature type="chain" id="PRO_5046206404" description="Gram-positive cocci surface proteins LPxTG domain-containing protein" evidence="3">
    <location>
        <begin position="35"/>
        <end position="299"/>
    </location>
</feature>
<organism evidence="4 5">
    <name type="scientific">Streptomyces niveiscabiei</name>
    <dbReference type="NCBI Taxonomy" id="164115"/>
    <lineage>
        <taxon>Bacteria</taxon>
        <taxon>Bacillati</taxon>
        <taxon>Actinomycetota</taxon>
        <taxon>Actinomycetes</taxon>
        <taxon>Kitasatosporales</taxon>
        <taxon>Streptomycetaceae</taxon>
        <taxon>Streptomyces</taxon>
    </lineage>
</organism>
<dbReference type="EMBL" id="JBJVNI010000010">
    <property type="protein sequence ID" value="MFM9610979.1"/>
    <property type="molecule type" value="Genomic_DNA"/>
</dbReference>
<comment type="caution">
    <text evidence="4">The sequence shown here is derived from an EMBL/GenBank/DDBJ whole genome shotgun (WGS) entry which is preliminary data.</text>
</comment>
<reference evidence="4 5" key="1">
    <citation type="submission" date="2024-12" db="EMBL/GenBank/DDBJ databases">
        <title>Forecasting of Potato common scab and diversities of Pathogenic streptomyces spp. in china.</title>
        <authorList>
            <person name="Handique U."/>
            <person name="Wu J."/>
        </authorList>
    </citation>
    <scope>NUCLEOTIDE SEQUENCE [LARGE SCALE GENOMIC DNA]</scope>
    <source>
        <strain evidence="4 5">ZRIMU1530</strain>
    </source>
</reference>
<feature type="compositionally biased region" description="Low complexity" evidence="1">
    <location>
        <begin position="241"/>
        <end position="255"/>
    </location>
</feature>
<gene>
    <name evidence="4" type="ORF">ACKI18_19990</name>
</gene>
<feature type="transmembrane region" description="Helical" evidence="2">
    <location>
        <begin position="272"/>
        <end position="293"/>
    </location>
</feature>
<evidence type="ECO:0000313" key="5">
    <source>
        <dbReference type="Proteomes" id="UP001631957"/>
    </source>
</evidence>
<dbReference type="RefSeq" id="WP_409122044.1">
    <property type="nucleotide sequence ID" value="NZ_JBJVNI010000010.1"/>
</dbReference>